<dbReference type="Proteomes" id="UP000828390">
    <property type="component" value="Unassembled WGS sequence"/>
</dbReference>
<evidence type="ECO:0000256" key="1">
    <source>
        <dbReference type="SAM" id="SignalP"/>
    </source>
</evidence>
<comment type="caution">
    <text evidence="2">The sequence shown here is derived from an EMBL/GenBank/DDBJ whole genome shotgun (WGS) entry which is preliminary data.</text>
</comment>
<evidence type="ECO:0000313" key="2">
    <source>
        <dbReference type="EMBL" id="KAH3694544.1"/>
    </source>
</evidence>
<organism evidence="2 3">
    <name type="scientific">Dreissena polymorpha</name>
    <name type="common">Zebra mussel</name>
    <name type="synonym">Mytilus polymorpha</name>
    <dbReference type="NCBI Taxonomy" id="45954"/>
    <lineage>
        <taxon>Eukaryota</taxon>
        <taxon>Metazoa</taxon>
        <taxon>Spiralia</taxon>
        <taxon>Lophotrochozoa</taxon>
        <taxon>Mollusca</taxon>
        <taxon>Bivalvia</taxon>
        <taxon>Autobranchia</taxon>
        <taxon>Heteroconchia</taxon>
        <taxon>Euheterodonta</taxon>
        <taxon>Imparidentia</taxon>
        <taxon>Neoheterodontei</taxon>
        <taxon>Myida</taxon>
        <taxon>Dreissenoidea</taxon>
        <taxon>Dreissenidae</taxon>
        <taxon>Dreissena</taxon>
    </lineage>
</organism>
<reference evidence="2" key="1">
    <citation type="journal article" date="2019" name="bioRxiv">
        <title>The Genome of the Zebra Mussel, Dreissena polymorpha: A Resource for Invasive Species Research.</title>
        <authorList>
            <person name="McCartney M.A."/>
            <person name="Auch B."/>
            <person name="Kono T."/>
            <person name="Mallez S."/>
            <person name="Zhang Y."/>
            <person name="Obille A."/>
            <person name="Becker A."/>
            <person name="Abrahante J.E."/>
            <person name="Garbe J."/>
            <person name="Badalamenti J.P."/>
            <person name="Herman A."/>
            <person name="Mangelson H."/>
            <person name="Liachko I."/>
            <person name="Sullivan S."/>
            <person name="Sone E.D."/>
            <person name="Koren S."/>
            <person name="Silverstein K.A.T."/>
            <person name="Beckman K.B."/>
            <person name="Gohl D.M."/>
        </authorList>
    </citation>
    <scope>NUCLEOTIDE SEQUENCE</scope>
    <source>
        <strain evidence="2">Duluth1</strain>
        <tissue evidence="2">Whole animal</tissue>
    </source>
</reference>
<gene>
    <name evidence="2" type="ORF">DPMN_081983</name>
</gene>
<keyword evidence="1" id="KW-0732">Signal</keyword>
<name>A0A9D3Y9N3_DREPO</name>
<proteinExistence type="predicted"/>
<protein>
    <submittedName>
        <fullName evidence="2">Uncharacterized protein</fullName>
    </submittedName>
</protein>
<accession>A0A9D3Y9N3</accession>
<reference evidence="2" key="2">
    <citation type="submission" date="2020-11" db="EMBL/GenBank/DDBJ databases">
        <authorList>
            <person name="McCartney M.A."/>
            <person name="Auch B."/>
            <person name="Kono T."/>
            <person name="Mallez S."/>
            <person name="Becker A."/>
            <person name="Gohl D.M."/>
            <person name="Silverstein K.A.T."/>
            <person name="Koren S."/>
            <person name="Bechman K.B."/>
            <person name="Herman A."/>
            <person name="Abrahante J.E."/>
            <person name="Garbe J."/>
        </authorList>
    </citation>
    <scope>NUCLEOTIDE SEQUENCE</scope>
    <source>
        <strain evidence="2">Duluth1</strain>
        <tissue evidence="2">Whole animal</tissue>
    </source>
</reference>
<feature type="chain" id="PRO_5039023540" evidence="1">
    <location>
        <begin position="22"/>
        <end position="103"/>
    </location>
</feature>
<dbReference type="EMBL" id="JAIWYP010000016">
    <property type="protein sequence ID" value="KAH3694544.1"/>
    <property type="molecule type" value="Genomic_DNA"/>
</dbReference>
<keyword evidence="3" id="KW-1185">Reference proteome</keyword>
<feature type="signal peptide" evidence="1">
    <location>
        <begin position="1"/>
        <end position="21"/>
    </location>
</feature>
<sequence length="103" mass="11797">MKFILVGILVVFVAFAAVASAKDDILSEQELREAVERAKEKPSNDESEDCETLCSELAKREDDSFDNEIFRECVDNVCEDHENGRSETARKRGWFRRVVRKIG</sequence>
<dbReference type="AlphaFoldDB" id="A0A9D3Y9N3"/>
<evidence type="ECO:0000313" key="3">
    <source>
        <dbReference type="Proteomes" id="UP000828390"/>
    </source>
</evidence>